<dbReference type="AlphaFoldDB" id="A0A382B208"/>
<evidence type="ECO:0000313" key="1">
    <source>
        <dbReference type="EMBL" id="SVB07805.1"/>
    </source>
</evidence>
<reference evidence="1" key="1">
    <citation type="submission" date="2018-05" db="EMBL/GenBank/DDBJ databases">
        <authorList>
            <person name="Lanie J.A."/>
            <person name="Ng W.-L."/>
            <person name="Kazmierczak K.M."/>
            <person name="Andrzejewski T.M."/>
            <person name="Davidsen T.M."/>
            <person name="Wayne K.J."/>
            <person name="Tettelin H."/>
            <person name="Glass J.I."/>
            <person name="Rusch D."/>
            <person name="Podicherti R."/>
            <person name="Tsui H.-C.T."/>
            <person name="Winkler M.E."/>
        </authorList>
    </citation>
    <scope>NUCLEOTIDE SEQUENCE</scope>
</reference>
<proteinExistence type="predicted"/>
<dbReference type="EMBL" id="UINC01027850">
    <property type="protein sequence ID" value="SVB07805.1"/>
    <property type="molecule type" value="Genomic_DNA"/>
</dbReference>
<name>A0A382B208_9ZZZZ</name>
<sequence length="645" mass="74616">MKHLLLTTIAAVLLVGINMFIPGFAWAVEDGLVFDAKLGHYKDLSYEALSDKRLPWKERTQLFGGETVHYGGLTDTQRLAKRRELEVLLATIKMRETSNWADPKLAERVETEIHTWLDAQIQNVPEKYAEANVYALRTGAVGFFRAYEIFGDKKYLKAGLNRADVILKAQWPKGHWPWGTRLGENFVRIQDGFNNEPFWIMLYAYKLSGDKKYFQSARRCADVLLSLQRRNGGWPDQWSFNGRSSGHSGVMHGVSFNDNATNSCVQMMVVMYHMTGDKKYIARLSELGKFVAKSKMGEGILVGWCEQYNDDGRPIRARQYEIELPYPRALTRGVGPLLLWLYLMDDNEAHMDLLRRAYAWHEHVRQEEIKPQVLAHWRAMSRRWSPSHHSMTQNYLMEYRPGWPDAYLPDGSNWGRVLSFRLMAWNRVTPEQKRKYDRFIDHDWPPVEELAGMASANQAPPRGYNMYVHCHSSIGNSLSEIRRALLEHKRGGREGMLKYYSNPTKYTPDQYLQARVDAAKRALDLRNRRMAYPFENSPGYTGMAAMKDFNFLGSKSRWYGKTGTKWGAAFQNVYPSPSVTWYQWQFIYDMKLAHGEIDPEEAARGGRGFETVASQTHLDSWDVLGEWGMGVLERENHFDVPLERN</sequence>
<dbReference type="SUPFAM" id="SSF81853">
    <property type="entry name" value="Family 10 polysaccharide lyase"/>
    <property type="match status" value="1"/>
</dbReference>
<accession>A0A382B208</accession>
<dbReference type="InterPro" id="IPR012669">
    <property type="entry name" value="Pectate_lyase"/>
</dbReference>
<evidence type="ECO:0008006" key="2">
    <source>
        <dbReference type="Google" id="ProtNLM"/>
    </source>
</evidence>
<dbReference type="Pfam" id="PF09492">
    <property type="entry name" value="Pec_lyase"/>
    <property type="match status" value="1"/>
</dbReference>
<protein>
    <recommendedName>
        <fullName evidence="2">Squalene cyclase C-terminal domain-containing protein</fullName>
    </recommendedName>
</protein>
<organism evidence="1">
    <name type="scientific">marine metagenome</name>
    <dbReference type="NCBI Taxonomy" id="408172"/>
    <lineage>
        <taxon>unclassified sequences</taxon>
        <taxon>metagenomes</taxon>
        <taxon>ecological metagenomes</taxon>
    </lineage>
</organism>
<dbReference type="Gene3D" id="1.50.10.20">
    <property type="match status" value="1"/>
</dbReference>
<gene>
    <name evidence="1" type="ORF">METZ01_LOCUS160659</name>
</gene>